<comment type="caution">
    <text evidence="5">The sequence shown here is derived from an EMBL/GenBank/DDBJ whole genome shotgun (WGS) entry which is preliminary data.</text>
</comment>
<dbReference type="Pfam" id="PF03358">
    <property type="entry name" value="FMN_red"/>
    <property type="match status" value="1"/>
</dbReference>
<dbReference type="STRING" id="1507870.A0A1V8S9I9"/>
<dbReference type="Proteomes" id="UP000192596">
    <property type="component" value="Unassembled WGS sequence"/>
</dbReference>
<dbReference type="FunFam" id="3.40.50.360:FF:000001">
    <property type="entry name" value="NAD(P)H dehydrogenase (Quinone) FQR1-like"/>
    <property type="match status" value="1"/>
</dbReference>
<dbReference type="SUPFAM" id="SSF52218">
    <property type="entry name" value="Flavoproteins"/>
    <property type="match status" value="1"/>
</dbReference>
<dbReference type="EMBL" id="NAJO01000079">
    <property type="protein sequence ID" value="OQN95792.1"/>
    <property type="molecule type" value="Genomic_DNA"/>
</dbReference>
<dbReference type="NCBIfam" id="NF002999">
    <property type="entry name" value="PRK03767.1"/>
    <property type="match status" value="1"/>
</dbReference>
<evidence type="ECO:0000313" key="5">
    <source>
        <dbReference type="EMBL" id="OQN95792.1"/>
    </source>
</evidence>
<comment type="subcellular location">
    <subcellularLocation>
        <location evidence="1">Cytoplasm</location>
    </subcellularLocation>
</comment>
<dbReference type="PANTHER" id="PTHR30546">
    <property type="entry name" value="FLAVODOXIN-RELATED PROTEIN WRBA-RELATED"/>
    <property type="match status" value="1"/>
</dbReference>
<reference evidence="6" key="1">
    <citation type="submission" date="2017-03" db="EMBL/GenBank/DDBJ databases">
        <title>Genomes of endolithic fungi from Antarctica.</title>
        <authorList>
            <person name="Coleine C."/>
            <person name="Masonjones S."/>
            <person name="Stajich J.E."/>
        </authorList>
    </citation>
    <scope>NUCLEOTIDE SEQUENCE [LARGE SCALE GENOMIC DNA]</scope>
    <source>
        <strain evidence="6">CCFEE 5527</strain>
    </source>
</reference>
<dbReference type="GO" id="GO:0010181">
    <property type="term" value="F:FMN binding"/>
    <property type="evidence" value="ECO:0007669"/>
    <property type="project" value="InterPro"/>
</dbReference>
<proteinExistence type="inferred from homology"/>
<evidence type="ECO:0000259" key="4">
    <source>
        <dbReference type="PROSITE" id="PS50902"/>
    </source>
</evidence>
<protein>
    <submittedName>
        <fullName evidence="5">Minor allergen Cla h 7</fullName>
    </submittedName>
</protein>
<dbReference type="Gene3D" id="3.40.50.360">
    <property type="match status" value="1"/>
</dbReference>
<dbReference type="GO" id="GO:0016020">
    <property type="term" value="C:membrane"/>
    <property type="evidence" value="ECO:0007669"/>
    <property type="project" value="TreeGrafter"/>
</dbReference>
<comment type="similarity">
    <text evidence="2">Belongs to the WrbA family.</text>
</comment>
<keyword evidence="3" id="KW-0963">Cytoplasm</keyword>
<dbReference type="FunCoup" id="A0A1V8S9I9">
    <property type="interactions" value="732"/>
</dbReference>
<feature type="domain" description="Flavodoxin-like" evidence="4">
    <location>
        <begin position="5"/>
        <end position="195"/>
    </location>
</feature>
<sequence length="204" mass="21942">MAPKIAIVYYSMYGHVKSLAHAEAEGIRSAGGDVDIYCVEETLSPEVLAKMHAPPTDSSVTVLSNPSVLEQYDGFLFGIPTRYGSFPAQWRTFWDRTGKQWTAGAYWGKLAGVFVSVATQGGGQGETALATMSTLTHHGIIYVPLGYKPVAPLLNDNSEVRGGTPWGAGTFANDDGSRMPSEKELEIARAQGKAFAETLTKFGF</sequence>
<name>A0A1V8S9I9_9PEZI</name>
<dbReference type="PANTHER" id="PTHR30546:SF23">
    <property type="entry name" value="FLAVOPROTEIN-LIKE PROTEIN YCP4-RELATED"/>
    <property type="match status" value="1"/>
</dbReference>
<dbReference type="GO" id="GO:0005737">
    <property type="term" value="C:cytoplasm"/>
    <property type="evidence" value="ECO:0007669"/>
    <property type="project" value="UniProtKB-SubCell"/>
</dbReference>
<dbReference type="GO" id="GO:0003955">
    <property type="term" value="F:NAD(P)H dehydrogenase (quinone) activity"/>
    <property type="evidence" value="ECO:0007669"/>
    <property type="project" value="InterPro"/>
</dbReference>
<evidence type="ECO:0000256" key="2">
    <source>
        <dbReference type="ARBA" id="ARBA00006961"/>
    </source>
</evidence>
<dbReference type="AlphaFoldDB" id="A0A1V8S9I9"/>
<accession>A0A1V8S9I9</accession>
<dbReference type="OrthoDB" id="504689at2759"/>
<dbReference type="InParanoid" id="A0A1V8S9I9"/>
<dbReference type="NCBIfam" id="TIGR01755">
    <property type="entry name" value="flav_wrbA"/>
    <property type="match status" value="1"/>
</dbReference>
<keyword evidence="6" id="KW-1185">Reference proteome</keyword>
<dbReference type="InterPro" id="IPR010089">
    <property type="entry name" value="Flavoprotein_WrbA-like"/>
</dbReference>
<dbReference type="InterPro" id="IPR029039">
    <property type="entry name" value="Flavoprotein-like_sf"/>
</dbReference>
<evidence type="ECO:0000313" key="6">
    <source>
        <dbReference type="Proteomes" id="UP000192596"/>
    </source>
</evidence>
<evidence type="ECO:0000256" key="3">
    <source>
        <dbReference type="ARBA" id="ARBA00022490"/>
    </source>
</evidence>
<gene>
    <name evidence="5" type="ORF">B0A48_17982</name>
</gene>
<dbReference type="InterPro" id="IPR005025">
    <property type="entry name" value="FMN_Rdtase-like_dom"/>
</dbReference>
<dbReference type="InterPro" id="IPR008254">
    <property type="entry name" value="Flavodoxin/NO_synth"/>
</dbReference>
<dbReference type="PROSITE" id="PS50902">
    <property type="entry name" value="FLAVODOXIN_LIKE"/>
    <property type="match status" value="1"/>
</dbReference>
<evidence type="ECO:0000256" key="1">
    <source>
        <dbReference type="ARBA" id="ARBA00004496"/>
    </source>
</evidence>
<organism evidence="5 6">
    <name type="scientific">Cryoendolithus antarcticus</name>
    <dbReference type="NCBI Taxonomy" id="1507870"/>
    <lineage>
        <taxon>Eukaryota</taxon>
        <taxon>Fungi</taxon>
        <taxon>Dikarya</taxon>
        <taxon>Ascomycota</taxon>
        <taxon>Pezizomycotina</taxon>
        <taxon>Dothideomycetes</taxon>
        <taxon>Dothideomycetidae</taxon>
        <taxon>Cladosporiales</taxon>
        <taxon>Cladosporiaceae</taxon>
        <taxon>Cryoendolithus</taxon>
    </lineage>
</organism>